<dbReference type="OrthoDB" id="289038at2759"/>
<dbReference type="EMBL" id="SAEB01000003">
    <property type="protein sequence ID" value="RVD88326.1"/>
    <property type="molecule type" value="Genomic_DNA"/>
</dbReference>
<dbReference type="GeneID" id="93584826"/>
<feature type="compositionally biased region" description="Pro residues" evidence="3">
    <location>
        <begin position="32"/>
        <end position="43"/>
    </location>
</feature>
<feature type="compositionally biased region" description="Polar residues" evidence="3">
    <location>
        <begin position="181"/>
        <end position="195"/>
    </location>
</feature>
<dbReference type="STRING" id="97331.A0A437AB45"/>
<name>A0A437AB45_ARTFL</name>
<dbReference type="RefSeq" id="XP_067493870.1">
    <property type="nucleotide sequence ID" value="XM_067631313.1"/>
</dbReference>
<feature type="domain" description="USP" evidence="4">
    <location>
        <begin position="506"/>
        <end position="866"/>
    </location>
</feature>
<dbReference type="GO" id="GO:0006508">
    <property type="term" value="P:proteolysis"/>
    <property type="evidence" value="ECO:0007669"/>
    <property type="project" value="UniProtKB-KW"/>
</dbReference>
<dbReference type="InterPro" id="IPR050164">
    <property type="entry name" value="Peptidase_C19"/>
</dbReference>
<evidence type="ECO:0000256" key="3">
    <source>
        <dbReference type="SAM" id="MobiDB-lite"/>
    </source>
</evidence>
<feature type="region of interest" description="Disordered" evidence="3">
    <location>
        <begin position="170"/>
        <end position="241"/>
    </location>
</feature>
<dbReference type="PROSITE" id="PS50235">
    <property type="entry name" value="USP_3"/>
    <property type="match status" value="1"/>
</dbReference>
<feature type="compositionally biased region" description="Polar residues" evidence="3">
    <location>
        <begin position="305"/>
        <end position="314"/>
    </location>
</feature>
<dbReference type="GO" id="GO:0004843">
    <property type="term" value="F:cysteine-type deubiquitinase activity"/>
    <property type="evidence" value="ECO:0007669"/>
    <property type="project" value="UniProtKB-UniRule"/>
</dbReference>
<gene>
    <name evidence="5" type="ORF">DFL_002515</name>
</gene>
<dbReference type="GO" id="GO:0016579">
    <property type="term" value="P:protein deubiquitination"/>
    <property type="evidence" value="ECO:0007669"/>
    <property type="project" value="InterPro"/>
</dbReference>
<comment type="caution">
    <text evidence="5">The sequence shown here is derived from an EMBL/GenBank/DDBJ whole genome shotgun (WGS) entry which is preliminary data.</text>
</comment>
<organism evidence="5 6">
    <name type="scientific">Arthrobotrys flagrans</name>
    <name type="common">Nematode-trapping fungus</name>
    <name type="synonym">Trichothecium flagrans</name>
    <dbReference type="NCBI Taxonomy" id="97331"/>
    <lineage>
        <taxon>Eukaryota</taxon>
        <taxon>Fungi</taxon>
        <taxon>Dikarya</taxon>
        <taxon>Ascomycota</taxon>
        <taxon>Pezizomycotina</taxon>
        <taxon>Orbiliomycetes</taxon>
        <taxon>Orbiliales</taxon>
        <taxon>Orbiliaceae</taxon>
        <taxon>Arthrobotrys</taxon>
    </lineage>
</organism>
<proteinExistence type="inferred from homology"/>
<dbReference type="InterPro" id="IPR028889">
    <property type="entry name" value="USP"/>
</dbReference>
<dbReference type="Proteomes" id="UP000283090">
    <property type="component" value="Unassembled WGS sequence"/>
</dbReference>
<evidence type="ECO:0000313" key="6">
    <source>
        <dbReference type="Proteomes" id="UP000283090"/>
    </source>
</evidence>
<accession>A0A437AB45</accession>
<dbReference type="PANTHER" id="PTHR24006">
    <property type="entry name" value="UBIQUITIN CARBOXYL-TERMINAL HYDROLASE"/>
    <property type="match status" value="1"/>
</dbReference>
<dbReference type="InterPro" id="IPR001394">
    <property type="entry name" value="Peptidase_C19_UCH"/>
</dbReference>
<dbReference type="VEuPathDB" id="FungiDB:DFL_002515"/>
<dbReference type="EC" id="3.4.19.12" evidence="1"/>
<dbReference type="Gene3D" id="3.90.70.10">
    <property type="entry name" value="Cysteine proteinases"/>
    <property type="match status" value="1"/>
</dbReference>
<protein>
    <recommendedName>
        <fullName evidence="1">Ubiquitin carboxyl-terminal hydrolase</fullName>
        <ecNumber evidence="1">3.4.19.12</ecNumber>
    </recommendedName>
</protein>
<keyword evidence="1" id="KW-0833">Ubl conjugation pathway</keyword>
<feature type="region of interest" description="Disordered" evidence="3">
    <location>
        <begin position="291"/>
        <end position="335"/>
    </location>
</feature>
<dbReference type="SUPFAM" id="SSF54001">
    <property type="entry name" value="Cysteine proteinases"/>
    <property type="match status" value="1"/>
</dbReference>
<comment type="catalytic activity">
    <reaction evidence="1">
        <text>Thiol-dependent hydrolysis of ester, thioester, amide, peptide and isopeptide bonds formed by the C-terminal Gly of ubiquitin (a 76-residue protein attached to proteins as an intracellular targeting signal).</text>
        <dbReference type="EC" id="3.4.19.12"/>
    </reaction>
</comment>
<keyword evidence="2" id="KW-0175">Coiled coil</keyword>
<dbReference type="AlphaFoldDB" id="A0A437AB45"/>
<sequence>MSTSTRSMAFPKFRRRYTHPPSSSSSLQLYPFPSPPPTEPPVSPTSQYSSTSASSASSSFTYFNSHHHQQQQLPNPPAAAATILPVKSSSHFFLDPVCTMEEIKLNSNGNGNNNTGNSNNNNCNGSLTLRRDTVDIISPYVASSSSSSSSNRDTSFMKIRSSMSLSAVLNAPSADARTPPDSLSQTSENFASSGTFDGAGDIRPMEVGDDDEEEGNDDDDDEEVEVEKKPASPPQTPPEERYMSHHELLHQLRLKETLEKEAARLEAQIALEKQKREWKLKQKELARQRKLQAAAAAAAGGGTGSNTDNPTKTSPAKRRSSLRLAQSESPEHKKTVDLIRAEAKISEEPVKIQPRIIRLKFKTTPSHEELRPTAANHLPIKRGRGRPRKIDPITGEPYVKHRRSQQTHADGNPVIKIRKGLNGAPIKIKKQEVLFPSVEIGPPPATIPLAVPKIPILPPVAVENRAPKKKNSVEEPTFHPHIHRKQKIVTTSEERVPRPLKHEHSLGLSNLGATCYINVVLQMLAHTKSLRDYFLACDFARIPAGSKRKEKEAPKPKSQCVRRTRASEKTAEVLFPMLKGKLGEEFGILIRELLFDEDIGSKKSGVASDQFWTALRANLETENGSTMDPNVVQDAHEFLLLILQALAKEASPVVDGYTLPEIIDNTFGGVHSTIFECNNCHETTKREDKCMELEVPICRVVPVHGKLEDSMLSQHLENYALPERQEWAPDSYISASGERLKACPKCGVDNGRSMRHNIRPKGGNVVIELKRFLWENGENRKVRGHVGFPMRDLDLKACAGEGEGEVGLYDLYGVVVHKGDKSTTGHYISYAKEEAGWLRFDDLKVQAVTEEEVARQEAYILMYEKKAGVSVV</sequence>
<keyword evidence="1" id="KW-0378">Hydrolase</keyword>
<keyword evidence="1" id="KW-0645">Protease</keyword>
<keyword evidence="1" id="KW-0788">Thiol protease</keyword>
<dbReference type="InterPro" id="IPR018200">
    <property type="entry name" value="USP_CS"/>
</dbReference>
<dbReference type="GO" id="GO:0005634">
    <property type="term" value="C:nucleus"/>
    <property type="evidence" value="ECO:0007669"/>
    <property type="project" value="TreeGrafter"/>
</dbReference>
<dbReference type="PROSITE" id="PS00972">
    <property type="entry name" value="USP_1"/>
    <property type="match status" value="1"/>
</dbReference>
<keyword evidence="6" id="KW-1185">Reference proteome</keyword>
<dbReference type="InterPro" id="IPR038765">
    <property type="entry name" value="Papain-like_cys_pep_sf"/>
</dbReference>
<dbReference type="Pfam" id="PF00443">
    <property type="entry name" value="UCH"/>
    <property type="match status" value="1"/>
</dbReference>
<feature type="coiled-coil region" evidence="2">
    <location>
        <begin position="248"/>
        <end position="275"/>
    </location>
</feature>
<evidence type="ECO:0000256" key="1">
    <source>
        <dbReference type="RuleBase" id="RU366025"/>
    </source>
</evidence>
<feature type="region of interest" description="Disordered" evidence="3">
    <location>
        <begin position="1"/>
        <end position="52"/>
    </location>
</feature>
<evidence type="ECO:0000256" key="2">
    <source>
        <dbReference type="SAM" id="Coils"/>
    </source>
</evidence>
<feature type="compositionally biased region" description="Acidic residues" evidence="3">
    <location>
        <begin position="207"/>
        <end position="225"/>
    </location>
</feature>
<dbReference type="CDD" id="cd02257">
    <property type="entry name" value="Peptidase_C19"/>
    <property type="match status" value="1"/>
</dbReference>
<evidence type="ECO:0000259" key="4">
    <source>
        <dbReference type="PROSITE" id="PS50235"/>
    </source>
</evidence>
<feature type="compositionally biased region" description="Low complexity" evidence="3">
    <location>
        <begin position="20"/>
        <end position="31"/>
    </location>
</feature>
<evidence type="ECO:0000313" key="5">
    <source>
        <dbReference type="EMBL" id="RVD88326.1"/>
    </source>
</evidence>
<dbReference type="PROSITE" id="PS00973">
    <property type="entry name" value="USP_2"/>
    <property type="match status" value="1"/>
</dbReference>
<comment type="similarity">
    <text evidence="1">Belongs to the peptidase C19 family.</text>
</comment>
<reference evidence="5 6" key="1">
    <citation type="submission" date="2019-01" db="EMBL/GenBank/DDBJ databases">
        <title>Intercellular communication is required for trap formation in the nematode-trapping fungus Duddingtonia flagrans.</title>
        <authorList>
            <person name="Youssar L."/>
            <person name="Wernet V."/>
            <person name="Hensel N."/>
            <person name="Hildebrandt H.-G."/>
            <person name="Fischer R."/>
        </authorList>
    </citation>
    <scope>NUCLEOTIDE SEQUENCE [LARGE SCALE GENOMIC DNA]</scope>
    <source>
        <strain evidence="5 6">CBS H-5679</strain>
    </source>
</reference>
<dbReference type="GO" id="GO:0005829">
    <property type="term" value="C:cytosol"/>
    <property type="evidence" value="ECO:0007669"/>
    <property type="project" value="TreeGrafter"/>
</dbReference>